<evidence type="ECO:0000256" key="2">
    <source>
        <dbReference type="ARBA" id="ARBA00022801"/>
    </source>
</evidence>
<dbReference type="InterPro" id="IPR020583">
    <property type="entry name" value="Inositol_monoP_metal-BS"/>
</dbReference>
<reference evidence="4 5" key="1">
    <citation type="submission" date="2024-06" db="EMBL/GenBank/DDBJ databases">
        <title>Genomic Encyclopedia of Type Strains, Phase IV (KMG-IV): sequencing the most valuable type-strain genomes for metagenomic binning, comparative biology and taxonomic classification.</title>
        <authorList>
            <person name="Goeker M."/>
        </authorList>
    </citation>
    <scope>NUCLEOTIDE SEQUENCE [LARGE SCALE GENOMIC DNA]</scope>
    <source>
        <strain evidence="4 5">DSM 28302</strain>
    </source>
</reference>
<dbReference type="EC" id="3.1.3.25" evidence="4"/>
<dbReference type="PRINTS" id="PR00377">
    <property type="entry name" value="IMPHPHTASES"/>
</dbReference>
<comment type="caution">
    <text evidence="4">The sequence shown here is derived from an EMBL/GenBank/DDBJ whole genome shotgun (WGS) entry which is preliminary data.</text>
</comment>
<gene>
    <name evidence="4" type="ORF">ABID28_001225</name>
</gene>
<evidence type="ECO:0000313" key="5">
    <source>
        <dbReference type="Proteomes" id="UP001549037"/>
    </source>
</evidence>
<name>A0ABV2JFN4_9STRE</name>
<dbReference type="SUPFAM" id="SSF56655">
    <property type="entry name" value="Carbohydrate phosphatase"/>
    <property type="match status" value="1"/>
</dbReference>
<dbReference type="PROSITE" id="PS00629">
    <property type="entry name" value="IMP_1"/>
    <property type="match status" value="1"/>
</dbReference>
<keyword evidence="2 4" id="KW-0378">Hydrolase</keyword>
<dbReference type="CDD" id="cd01637">
    <property type="entry name" value="IMPase_like"/>
    <property type="match status" value="1"/>
</dbReference>
<organism evidence="4 5">
    <name type="scientific">Streptococcus porcorum</name>
    <dbReference type="NCBI Taxonomy" id="701526"/>
    <lineage>
        <taxon>Bacteria</taxon>
        <taxon>Bacillati</taxon>
        <taxon>Bacillota</taxon>
        <taxon>Bacilli</taxon>
        <taxon>Lactobacillales</taxon>
        <taxon>Streptococcaceae</taxon>
        <taxon>Streptococcus</taxon>
    </lineage>
</organism>
<protein>
    <submittedName>
        <fullName evidence="4">Myo-inositol-1(Or 4)-monophosphatase</fullName>
        <ecNumber evidence="4">3.1.3.25</ecNumber>
    </submittedName>
</protein>
<dbReference type="RefSeq" id="WP_354369037.1">
    <property type="nucleotide sequence ID" value="NZ_JBEPLN010000019.1"/>
</dbReference>
<dbReference type="Proteomes" id="UP001549037">
    <property type="component" value="Unassembled WGS sequence"/>
</dbReference>
<accession>A0ABV2JFN4</accession>
<proteinExistence type="predicted"/>
<dbReference type="Gene3D" id="3.30.540.10">
    <property type="entry name" value="Fructose-1,6-Bisphosphatase, subunit A, domain 1"/>
    <property type="match status" value="1"/>
</dbReference>
<sequence>METKFEFAKSLIKEAGALVKESMKNPLEIASKSQFDDLVTNVDQATQQFLVEQIKLYYPNDFILAEEGHLLHPIDEGNVWVLDPIDGTVNFVSQGQDFAIMLAYYEAGVGQFGIIYNLMDDQLYAGGGVFPVTLNGQELSPYKDKPISQFLIAANSGMYAHNTMGVGELIKQSLGLRVYGSAGISMSRVLEGKLMAYFSCIYPWDYAAASIMGESLGYVTLTMTGEHPDFRTRQAIMFVPKDKLTLIQSVVNEHS</sequence>
<keyword evidence="5" id="KW-1185">Reference proteome</keyword>
<dbReference type="PANTHER" id="PTHR20854:SF4">
    <property type="entry name" value="INOSITOL-1-MONOPHOSPHATASE-RELATED"/>
    <property type="match status" value="1"/>
</dbReference>
<evidence type="ECO:0000313" key="4">
    <source>
        <dbReference type="EMBL" id="MET3634579.1"/>
    </source>
</evidence>
<dbReference type="GO" id="GO:0052834">
    <property type="term" value="F:inositol monophosphate phosphatase activity"/>
    <property type="evidence" value="ECO:0007669"/>
    <property type="project" value="UniProtKB-EC"/>
</dbReference>
<dbReference type="Gene3D" id="3.40.190.80">
    <property type="match status" value="1"/>
</dbReference>
<evidence type="ECO:0000256" key="1">
    <source>
        <dbReference type="ARBA" id="ARBA00022723"/>
    </source>
</evidence>
<dbReference type="InterPro" id="IPR000760">
    <property type="entry name" value="Inositol_monophosphatase-like"/>
</dbReference>
<dbReference type="Pfam" id="PF00459">
    <property type="entry name" value="Inositol_P"/>
    <property type="match status" value="1"/>
</dbReference>
<evidence type="ECO:0000256" key="3">
    <source>
        <dbReference type="ARBA" id="ARBA00022842"/>
    </source>
</evidence>
<dbReference type="PANTHER" id="PTHR20854">
    <property type="entry name" value="INOSITOL MONOPHOSPHATASE"/>
    <property type="match status" value="1"/>
</dbReference>
<dbReference type="EMBL" id="JBEPLN010000019">
    <property type="protein sequence ID" value="MET3634579.1"/>
    <property type="molecule type" value="Genomic_DNA"/>
</dbReference>
<keyword evidence="3" id="KW-0460">Magnesium</keyword>
<keyword evidence="1" id="KW-0479">Metal-binding</keyword>